<dbReference type="Pfam" id="PF10123">
    <property type="entry name" value="Mu-like_Pro"/>
    <property type="match status" value="1"/>
</dbReference>
<sequence length="860" mass="92824">MHKPRHIKLSAEHTGAVRFLSGLHVNLEEDKPTSWVTLTRTGSFTDPRYGTFAITGAMLLAMVNNFNKGVFGQDVFIDVAHRPNDGAAAKVLKLTVEGERLRAFCEWTPFGVDAIKNKGYRYLSLEYHESWKDNEKGADHGCVMLGAGLCVRPVIKRLDPVQLSVSDEDGIAVLLHPSLQTTLLQELDTMHKDALAKLKAKLEAKKLAAPVIAALMEAAEKSVIHLSDASQAQTLLDSFEQSGIKLAEEIGDKVVTLSINAPAPAAAAPGLTQEAVIALMAEQNQLAATTAKQLAEKKAANVKLLADTIGAATGFDDVMKKSLTDTVSDLITADMTEENVRRLADLQIKNGNELVVARQLTALGYPGAVGNVHITVDSSNQVKSLQAQVDKRLGFEGMDDAQRYVNTGGQLQRANKELADKVLAQFDAIHGARLAAEHKQLAAGTGSVSDVSVPAIFERTVIREALYSIIGLQFVDVGTAGFSATLQLPYSYRDTSAAGRGNTRSYEAQGIRRSGIIQTFEETRPIPQKLSFRVSDELRLLAANGQLSDFDIVIENMRNATRIIAEDTEKLIFDEVLNSNDEYGAISVAAEALTGVNGTNAVFVLANFPVVRPRKVFDLKGAQQGATLNPIVVMYAGSAKSEFDGSGTQPAGTYYVLDYNLGEIRFVSEAGAPVLPANATAITVAYSKATNALRFDTDLGSLAAPAKWDDFLYRFGLRKDVIESQRYFSANYSLMSGTVRTMIEQASQFGANNKRNGTDLSADGNLGKIKDVPGFKSSAPGLMMGDQRLVIGQRANTRFRMLKPWAMEELENARDSGGNFTGQKEAYGTQFIALLTPALLKGATTSVALYSSSARVNRAS</sequence>
<gene>
    <name evidence="1" type="ORF">IXC47_18375</name>
</gene>
<comment type="caution">
    <text evidence="1">The sequence shown here is derived from an EMBL/GenBank/DDBJ whole genome shotgun (WGS) entry which is preliminary data.</text>
</comment>
<keyword evidence="2" id="KW-1185">Reference proteome</keyword>
<reference evidence="1 2" key="1">
    <citation type="submission" date="2020-11" db="EMBL/GenBank/DDBJ databases">
        <title>WGS of Herminiimonas contaminans strain Marseille-Q4544 isolated from planarians Schmidtea mediterranea.</title>
        <authorList>
            <person name="Kangale L."/>
        </authorList>
    </citation>
    <scope>NUCLEOTIDE SEQUENCE [LARGE SCALE GENOMIC DNA]</scope>
    <source>
        <strain evidence="1 2">Marseille-Q4544</strain>
    </source>
</reference>
<dbReference type="EMBL" id="JADOEL010000023">
    <property type="protein sequence ID" value="MBF8179652.1"/>
    <property type="molecule type" value="Genomic_DNA"/>
</dbReference>
<evidence type="ECO:0008006" key="3">
    <source>
        <dbReference type="Google" id="ProtNLM"/>
    </source>
</evidence>
<dbReference type="Proteomes" id="UP000657372">
    <property type="component" value="Unassembled WGS sequence"/>
</dbReference>
<dbReference type="InterPro" id="IPR012106">
    <property type="entry name" value="Phage_Mu_Gp1"/>
</dbReference>
<dbReference type="RefSeq" id="WP_195876635.1">
    <property type="nucleotide sequence ID" value="NZ_JADOEL010000023.1"/>
</dbReference>
<evidence type="ECO:0000313" key="2">
    <source>
        <dbReference type="Proteomes" id="UP000657372"/>
    </source>
</evidence>
<accession>A0ABS0EXT7</accession>
<name>A0ABS0EXT7_9BURK</name>
<proteinExistence type="predicted"/>
<organism evidence="1 2">
    <name type="scientific">Herminiimonas contaminans</name>
    <dbReference type="NCBI Taxonomy" id="1111140"/>
    <lineage>
        <taxon>Bacteria</taxon>
        <taxon>Pseudomonadati</taxon>
        <taxon>Pseudomonadota</taxon>
        <taxon>Betaproteobacteria</taxon>
        <taxon>Burkholderiales</taxon>
        <taxon>Oxalobacteraceae</taxon>
        <taxon>Herminiimonas</taxon>
    </lineage>
</organism>
<evidence type="ECO:0000313" key="1">
    <source>
        <dbReference type="EMBL" id="MBF8179652.1"/>
    </source>
</evidence>
<protein>
    <recommendedName>
        <fullName evidence="3">Mu-like prophage I protein</fullName>
    </recommendedName>
</protein>